<keyword evidence="12 24" id="KW-0418">Kinase</keyword>
<evidence type="ECO:0000256" key="22">
    <source>
        <dbReference type="SAM" id="MobiDB-lite"/>
    </source>
</evidence>
<reference evidence="24" key="1">
    <citation type="submission" date="2011-02" db="EMBL/GenBank/DDBJ databases">
        <title>The genome of the leaf-cutting ant Acromyrmex echinatior suggests key adaptations to social evolution and fungus farming.</title>
        <authorList>
            <person name="Nygaard S."/>
            <person name="Zhang G."/>
        </authorList>
    </citation>
    <scope>NUCLEOTIDE SEQUENCE</scope>
</reference>
<dbReference type="PANTHER" id="PTHR45852">
    <property type="entry name" value="SER/THR-PROTEIN KINASE RIO2"/>
    <property type="match status" value="1"/>
</dbReference>
<dbReference type="PANTHER" id="PTHR45852:SF1">
    <property type="entry name" value="SERINE_THREONINE-PROTEIN KINASE RIO2"/>
    <property type="match status" value="1"/>
</dbReference>
<evidence type="ECO:0000313" key="25">
    <source>
        <dbReference type="Proteomes" id="UP000007755"/>
    </source>
</evidence>
<proteinExistence type="inferred from homology"/>
<evidence type="ECO:0000256" key="20">
    <source>
        <dbReference type="ARBA" id="ARBA00076005"/>
    </source>
</evidence>
<evidence type="ECO:0000256" key="13">
    <source>
        <dbReference type="ARBA" id="ARBA00022840"/>
    </source>
</evidence>
<evidence type="ECO:0000256" key="12">
    <source>
        <dbReference type="ARBA" id="ARBA00022777"/>
    </source>
</evidence>
<dbReference type="Gene3D" id="1.10.510.10">
    <property type="entry name" value="Transferase(Phosphotransferase) domain 1"/>
    <property type="match status" value="1"/>
</dbReference>
<dbReference type="InterPro" id="IPR018934">
    <property type="entry name" value="RIO_dom"/>
</dbReference>
<evidence type="ECO:0000256" key="1">
    <source>
        <dbReference type="ARBA" id="ARBA00001946"/>
    </source>
</evidence>
<comment type="catalytic activity">
    <reaction evidence="15">
        <text>L-threonyl-[protein] + ATP = O-phospho-L-threonyl-[protein] + ADP + H(+)</text>
        <dbReference type="Rhea" id="RHEA:46608"/>
        <dbReference type="Rhea" id="RHEA-COMP:11060"/>
        <dbReference type="Rhea" id="RHEA-COMP:11605"/>
        <dbReference type="ChEBI" id="CHEBI:15378"/>
        <dbReference type="ChEBI" id="CHEBI:30013"/>
        <dbReference type="ChEBI" id="CHEBI:30616"/>
        <dbReference type="ChEBI" id="CHEBI:61977"/>
        <dbReference type="ChEBI" id="CHEBI:456216"/>
        <dbReference type="EC" id="2.7.11.1"/>
    </reaction>
</comment>
<dbReference type="FunFam" id="1.10.510.10:FF:000307">
    <property type="entry name" value="Serine/threonine-protein kinase RIO2"/>
    <property type="match status" value="1"/>
</dbReference>
<dbReference type="KEGG" id="aec:105149653"/>
<accession>F4WVG2</accession>
<comment type="subcellular location">
    <subcellularLocation>
        <location evidence="2">Cytoplasm</location>
    </subcellularLocation>
</comment>
<dbReference type="SUPFAM" id="SSF46785">
    <property type="entry name" value="Winged helix' DNA-binding domain"/>
    <property type="match status" value="1"/>
</dbReference>
<keyword evidence="7" id="KW-0723">Serine/threonine-protein kinase</keyword>
<evidence type="ECO:0000313" key="24">
    <source>
        <dbReference type="EMBL" id="EGI61783.1"/>
    </source>
</evidence>
<comment type="subunit">
    <text evidence="17">Associated with late 40S pre-ribosomal particles. Interacts with PLK1 (via its N-terminus).</text>
</comment>
<comment type="catalytic activity">
    <reaction evidence="16">
        <text>L-seryl-[protein] + ATP = O-phospho-L-seryl-[protein] + ADP + H(+)</text>
        <dbReference type="Rhea" id="RHEA:17989"/>
        <dbReference type="Rhea" id="RHEA-COMP:9863"/>
        <dbReference type="Rhea" id="RHEA-COMP:11604"/>
        <dbReference type="ChEBI" id="CHEBI:15378"/>
        <dbReference type="ChEBI" id="CHEBI:29999"/>
        <dbReference type="ChEBI" id="CHEBI:30616"/>
        <dbReference type="ChEBI" id="CHEBI:83421"/>
        <dbReference type="ChEBI" id="CHEBI:456216"/>
        <dbReference type="EC" id="2.7.11.1"/>
    </reaction>
</comment>
<dbReference type="InterPro" id="IPR036390">
    <property type="entry name" value="WH_DNA-bd_sf"/>
</dbReference>
<comment type="similarity">
    <text evidence="3">Belongs to the protein kinase superfamily. RIO-type Ser/Thr kinase family.</text>
</comment>
<dbReference type="EMBL" id="GL888387">
    <property type="protein sequence ID" value="EGI61783.1"/>
    <property type="molecule type" value="Genomic_DNA"/>
</dbReference>
<dbReference type="EC" id="2.7.11.1" evidence="4"/>
<evidence type="ECO:0000259" key="23">
    <source>
        <dbReference type="SMART" id="SM00090"/>
    </source>
</evidence>
<dbReference type="GO" id="GO:0030688">
    <property type="term" value="C:preribosome, small subunit precursor"/>
    <property type="evidence" value="ECO:0007669"/>
    <property type="project" value="TreeGrafter"/>
</dbReference>
<dbReference type="Gene3D" id="1.10.10.10">
    <property type="entry name" value="Winged helix-like DNA-binding domain superfamily/Winged helix DNA-binding domain"/>
    <property type="match status" value="1"/>
</dbReference>
<dbReference type="FunCoup" id="F4WVG2">
    <property type="interactions" value="2440"/>
</dbReference>
<evidence type="ECO:0000256" key="15">
    <source>
        <dbReference type="ARBA" id="ARBA00047899"/>
    </source>
</evidence>
<protein>
    <recommendedName>
        <fullName evidence="18">Serine/threonine-protein kinase RIO2</fullName>
        <ecNumber evidence="4">2.7.11.1</ecNumber>
    </recommendedName>
    <alternativeName>
        <fullName evidence="20">RIO kinase 2</fullName>
    </alternativeName>
    <alternativeName>
        <fullName evidence="19">Serine/threonine-protein kinase rio2</fullName>
    </alternativeName>
</protein>
<evidence type="ECO:0000256" key="18">
    <source>
        <dbReference type="ARBA" id="ARBA00068353"/>
    </source>
</evidence>
<dbReference type="OMA" id="MIHHENT"/>
<organism evidence="25">
    <name type="scientific">Acromyrmex echinatior</name>
    <name type="common">Panamanian leafcutter ant</name>
    <name type="synonym">Acromyrmex octospinosus echinatior</name>
    <dbReference type="NCBI Taxonomy" id="103372"/>
    <lineage>
        <taxon>Eukaryota</taxon>
        <taxon>Metazoa</taxon>
        <taxon>Ecdysozoa</taxon>
        <taxon>Arthropoda</taxon>
        <taxon>Hexapoda</taxon>
        <taxon>Insecta</taxon>
        <taxon>Pterygota</taxon>
        <taxon>Neoptera</taxon>
        <taxon>Endopterygota</taxon>
        <taxon>Hymenoptera</taxon>
        <taxon>Apocrita</taxon>
        <taxon>Aculeata</taxon>
        <taxon>Formicoidea</taxon>
        <taxon>Formicidae</taxon>
        <taxon>Myrmicinae</taxon>
        <taxon>Acromyrmex</taxon>
    </lineage>
</organism>
<dbReference type="InterPro" id="IPR015285">
    <property type="entry name" value="RIO2_wHTH_N"/>
</dbReference>
<dbReference type="SUPFAM" id="SSF56112">
    <property type="entry name" value="Protein kinase-like (PK-like)"/>
    <property type="match status" value="1"/>
</dbReference>
<dbReference type="GO" id="GO:0046872">
    <property type="term" value="F:metal ion binding"/>
    <property type="evidence" value="ECO:0007669"/>
    <property type="project" value="UniProtKB-KW"/>
</dbReference>
<keyword evidence="5" id="KW-0963">Cytoplasm</keyword>
<dbReference type="Pfam" id="PF09202">
    <property type="entry name" value="Rio2_N"/>
    <property type="match status" value="1"/>
</dbReference>
<dbReference type="GO" id="GO:0005634">
    <property type="term" value="C:nucleus"/>
    <property type="evidence" value="ECO:0007669"/>
    <property type="project" value="TreeGrafter"/>
</dbReference>
<gene>
    <name evidence="24" type="ORF">G5I_09900</name>
</gene>
<keyword evidence="25" id="KW-1185">Reference proteome</keyword>
<evidence type="ECO:0000256" key="5">
    <source>
        <dbReference type="ARBA" id="ARBA00022490"/>
    </source>
</evidence>
<evidence type="ECO:0000256" key="9">
    <source>
        <dbReference type="ARBA" id="ARBA00022679"/>
    </source>
</evidence>
<dbReference type="InterPro" id="IPR036388">
    <property type="entry name" value="WH-like_DNA-bd_sf"/>
</dbReference>
<evidence type="ECO:0000256" key="3">
    <source>
        <dbReference type="ARBA" id="ARBA00009196"/>
    </source>
</evidence>
<evidence type="ECO:0000256" key="11">
    <source>
        <dbReference type="ARBA" id="ARBA00022741"/>
    </source>
</evidence>
<feature type="domain" description="RIO kinase" evidence="23">
    <location>
        <begin position="66"/>
        <end position="292"/>
    </location>
</feature>
<evidence type="ECO:0000256" key="7">
    <source>
        <dbReference type="ARBA" id="ARBA00022527"/>
    </source>
</evidence>
<dbReference type="FunFam" id="1.10.10.10:FF:000053">
    <property type="entry name" value="Serine/threonine-protein kinase RIO2"/>
    <property type="match status" value="1"/>
</dbReference>
<keyword evidence="8" id="KW-0597">Phosphoprotein</keyword>
<evidence type="ECO:0000256" key="4">
    <source>
        <dbReference type="ARBA" id="ARBA00012513"/>
    </source>
</evidence>
<dbReference type="STRING" id="103372.F4WVG2"/>
<keyword evidence="14" id="KW-0460">Magnesium</keyword>
<dbReference type="SMART" id="SM00090">
    <property type="entry name" value="RIO"/>
    <property type="match status" value="1"/>
</dbReference>
<evidence type="ECO:0000256" key="17">
    <source>
        <dbReference type="ARBA" id="ARBA00064676"/>
    </source>
</evidence>
<dbReference type="eggNOG" id="KOG2268">
    <property type="taxonomic scope" value="Eukaryota"/>
</dbReference>
<dbReference type="GO" id="GO:0030490">
    <property type="term" value="P:maturation of SSU-rRNA"/>
    <property type="evidence" value="ECO:0007669"/>
    <property type="project" value="TreeGrafter"/>
</dbReference>
<keyword evidence="13" id="KW-0067">ATP-binding</keyword>
<name>F4WVG2_ACREC</name>
<dbReference type="FunFam" id="3.30.200.20:FF:000052">
    <property type="entry name" value="Serine/threonine-protein kinase RIO2"/>
    <property type="match status" value="1"/>
</dbReference>
<keyword evidence="21" id="KW-0175">Coiled coil</keyword>
<dbReference type="CDD" id="cd05144">
    <property type="entry name" value="RIO2_C"/>
    <property type="match status" value="1"/>
</dbReference>
<evidence type="ECO:0000256" key="10">
    <source>
        <dbReference type="ARBA" id="ARBA00022723"/>
    </source>
</evidence>
<evidence type="ECO:0000256" key="8">
    <source>
        <dbReference type="ARBA" id="ARBA00022553"/>
    </source>
</evidence>
<dbReference type="AlphaFoldDB" id="F4WVG2"/>
<keyword evidence="11" id="KW-0547">Nucleotide-binding</keyword>
<evidence type="ECO:0000256" key="16">
    <source>
        <dbReference type="ARBA" id="ARBA00048679"/>
    </source>
</evidence>
<dbReference type="InterPro" id="IPR000687">
    <property type="entry name" value="RIO_kinase"/>
</dbReference>
<evidence type="ECO:0000256" key="6">
    <source>
        <dbReference type="ARBA" id="ARBA00022517"/>
    </source>
</evidence>
<dbReference type="Pfam" id="PF01163">
    <property type="entry name" value="RIO1"/>
    <property type="match status" value="1"/>
</dbReference>
<evidence type="ECO:0000256" key="14">
    <source>
        <dbReference type="ARBA" id="ARBA00022842"/>
    </source>
</evidence>
<dbReference type="GO" id="GO:0004674">
    <property type="term" value="F:protein serine/threonine kinase activity"/>
    <property type="evidence" value="ECO:0007669"/>
    <property type="project" value="UniProtKB-KW"/>
</dbReference>
<dbReference type="PROSITE" id="PS01245">
    <property type="entry name" value="RIO1"/>
    <property type="match status" value="1"/>
</dbReference>
<keyword evidence="9" id="KW-0808">Transferase</keyword>
<keyword evidence="6" id="KW-0690">Ribosome biogenesis</keyword>
<dbReference type="InterPro" id="IPR018935">
    <property type="entry name" value="RIO_kinase_CS"/>
</dbReference>
<keyword evidence="10" id="KW-0479">Metal-binding</keyword>
<dbReference type="Gene3D" id="3.30.200.20">
    <property type="entry name" value="Phosphorylase Kinase, domain 1"/>
    <property type="match status" value="1"/>
</dbReference>
<feature type="compositionally biased region" description="Acidic residues" evidence="22">
    <location>
        <begin position="329"/>
        <end position="339"/>
    </location>
</feature>
<feature type="region of interest" description="Disordered" evidence="22">
    <location>
        <begin position="320"/>
        <end position="339"/>
    </location>
</feature>
<evidence type="ECO:0000256" key="2">
    <source>
        <dbReference type="ARBA" id="ARBA00004496"/>
    </source>
</evidence>
<evidence type="ECO:0000256" key="19">
    <source>
        <dbReference type="ARBA" id="ARBA00068837"/>
    </source>
</evidence>
<dbReference type="InterPro" id="IPR011009">
    <property type="entry name" value="Kinase-like_dom_sf"/>
</dbReference>
<dbReference type="Proteomes" id="UP000007755">
    <property type="component" value="Unassembled WGS sequence"/>
</dbReference>
<dbReference type="GO" id="GO:0005524">
    <property type="term" value="F:ATP binding"/>
    <property type="evidence" value="ECO:0007669"/>
    <property type="project" value="UniProtKB-KW"/>
</dbReference>
<dbReference type="InterPro" id="IPR030484">
    <property type="entry name" value="Rio2"/>
</dbReference>
<dbReference type="GO" id="GO:0005829">
    <property type="term" value="C:cytosol"/>
    <property type="evidence" value="ECO:0007669"/>
    <property type="project" value="TreeGrafter"/>
</dbReference>
<feature type="coiled-coil region" evidence="21">
    <location>
        <begin position="341"/>
        <end position="368"/>
    </location>
</feature>
<sequence>MGKLDVKILRYLTPEDFRVLTAIEMGMKNHELVPALLATQIANLRYGGVHKLLKEMCKHKLLSYERGKRYDGYRLTNAGYDYLALKVLTQRETIRSFGNQIGVGKESNIYVVANEEETSFCLKLHRLGRTCFRNIKGKRDYHQHRHSASWLYLSRISATREFAYMKALLDRGFPVPKPIDFNRHCVVMELVEGGPLCNINEVDNVEALYDELMDLIVRLANHGVIHGDFNEFNIMIKDDGKPVIIDFPQMVSTEHENAEAYFERDVNCIRDFFKRRFGYESELYPTFQDISREDSIDAEVKASGFARQIEKEIDTFLTENGIDYKEEKDNEDSEDSEEETYENCVDNIEDLKCQLKDLQLQNEIVVKEEFNASIRDPVLNNDDEHLKKISMVPCPNKENNMENECKQNNENVTVENVIVNEKYDFTLYDLSNVENKAVRFYDDTQSIRSVSTAATIAPDVIKKRTKLALDKRERSQAKRALAKGEASAVTRIRRDNRATIKDSTGIWGWE</sequence>
<evidence type="ECO:0000256" key="21">
    <source>
        <dbReference type="SAM" id="Coils"/>
    </source>
</evidence>
<comment type="cofactor">
    <cofactor evidence="1">
        <name>Mg(2+)</name>
        <dbReference type="ChEBI" id="CHEBI:18420"/>
    </cofactor>
</comment>
<dbReference type="OrthoDB" id="10258631at2759"/>
<dbReference type="InParanoid" id="F4WVG2"/>